<dbReference type="InterPro" id="IPR006571">
    <property type="entry name" value="TLDc_dom"/>
</dbReference>
<evidence type="ECO:0000259" key="7">
    <source>
        <dbReference type="PROSITE" id="PS51886"/>
    </source>
</evidence>
<dbReference type="Pfam" id="PF07534">
    <property type="entry name" value="TLD"/>
    <property type="match status" value="1"/>
</dbReference>
<accession>A0ABR2KJH7</accession>
<comment type="similarity">
    <text evidence="2">Belongs to the OXR1 family.</text>
</comment>
<feature type="region of interest" description="Disordered" evidence="5">
    <location>
        <begin position="1"/>
        <end position="35"/>
    </location>
</feature>
<dbReference type="CDD" id="cd00118">
    <property type="entry name" value="LysM"/>
    <property type="match status" value="1"/>
</dbReference>
<feature type="domain" description="TLDc" evidence="7">
    <location>
        <begin position="316"/>
        <end position="483"/>
    </location>
</feature>
<dbReference type="Gene3D" id="3.10.350.10">
    <property type="entry name" value="LysM domain"/>
    <property type="match status" value="1"/>
</dbReference>
<evidence type="ECO:0000256" key="2">
    <source>
        <dbReference type="ARBA" id="ARBA00009540"/>
    </source>
</evidence>
<evidence type="ECO:0000313" key="9">
    <source>
        <dbReference type="Proteomes" id="UP001470230"/>
    </source>
</evidence>
<evidence type="ECO:0000256" key="5">
    <source>
        <dbReference type="SAM" id="MobiDB-lite"/>
    </source>
</evidence>
<evidence type="ECO:0000256" key="3">
    <source>
        <dbReference type="ARBA" id="ARBA00023128"/>
    </source>
</evidence>
<dbReference type="InterPro" id="IPR036779">
    <property type="entry name" value="LysM_dom_sf"/>
</dbReference>
<feature type="region of interest" description="Disordered" evidence="5">
    <location>
        <begin position="275"/>
        <end position="299"/>
    </location>
</feature>
<keyword evidence="9" id="KW-1185">Reference proteome</keyword>
<comment type="subcellular location">
    <subcellularLocation>
        <location evidence="1">Mitochondrion</location>
    </subcellularLocation>
</comment>
<evidence type="ECO:0000313" key="8">
    <source>
        <dbReference type="EMBL" id="KAK8891214.1"/>
    </source>
</evidence>
<feature type="compositionally biased region" description="Basic and acidic residues" evidence="5">
    <location>
        <begin position="1"/>
        <end position="34"/>
    </location>
</feature>
<dbReference type="PROSITE" id="PS51782">
    <property type="entry name" value="LYSM"/>
    <property type="match status" value="1"/>
</dbReference>
<protein>
    <recommendedName>
        <fullName evidence="4">Oxidation resistance protein 1</fullName>
    </recommendedName>
</protein>
<keyword evidence="3" id="KW-0496">Mitochondrion</keyword>
<dbReference type="PANTHER" id="PTHR23354">
    <property type="entry name" value="NUCLEOLAR PROTEIN 7/ESTROGEN RECEPTOR COACTIVATOR-RELATED"/>
    <property type="match status" value="1"/>
</dbReference>
<reference evidence="8 9" key="1">
    <citation type="submission" date="2024-04" db="EMBL/GenBank/DDBJ databases">
        <title>Tritrichomonas musculus Genome.</title>
        <authorList>
            <person name="Alves-Ferreira E."/>
            <person name="Grigg M."/>
            <person name="Lorenzi H."/>
            <person name="Galac M."/>
        </authorList>
    </citation>
    <scope>NUCLEOTIDE SEQUENCE [LARGE SCALE GENOMIC DNA]</scope>
    <source>
        <strain evidence="8 9">EAF2021</strain>
    </source>
</reference>
<gene>
    <name evidence="8" type="ORF">M9Y10_028421</name>
</gene>
<dbReference type="InterPro" id="IPR018392">
    <property type="entry name" value="LysM"/>
</dbReference>
<evidence type="ECO:0000259" key="6">
    <source>
        <dbReference type="PROSITE" id="PS51782"/>
    </source>
</evidence>
<organism evidence="8 9">
    <name type="scientific">Tritrichomonas musculus</name>
    <dbReference type="NCBI Taxonomy" id="1915356"/>
    <lineage>
        <taxon>Eukaryota</taxon>
        <taxon>Metamonada</taxon>
        <taxon>Parabasalia</taxon>
        <taxon>Tritrichomonadida</taxon>
        <taxon>Tritrichomonadidae</taxon>
        <taxon>Tritrichomonas</taxon>
    </lineage>
</organism>
<dbReference type="SMART" id="SM00257">
    <property type="entry name" value="LysM"/>
    <property type="match status" value="1"/>
</dbReference>
<proteinExistence type="inferred from homology"/>
<feature type="domain" description="LysM" evidence="6">
    <location>
        <begin position="57"/>
        <end position="100"/>
    </location>
</feature>
<dbReference type="Proteomes" id="UP001470230">
    <property type="component" value="Unassembled WGS sequence"/>
</dbReference>
<sequence length="488" mass="56299">MNDKNPHDPSDEINKTTANDESKLPQNEELKKVNNDTINETQITLTDTKNHNKSNVIKYIVQDGETLHNISAKFSIPKKLIKSSNQLGDNHVHPGDTLKIYLDVQSLDEIGPINVSLYDSQGKSNHVKGRLYIKNYNLVFHPQSIAHHQLKINLFGHLEPSIIVNPDPEYLKYNHHHHHHHHLGESGDDLDENPEIMDPTTHSVLSIEFLNDQNQLVTEYFTGDKEDIEKYHSQLSKISKMTKETPEEYHPDQICDAMNSKSFIMKQRVHHNSISYHSSQKLSKKDDDKPQPQPAPHIVPLPEPALINISINTTSDILKDENILAIRKQLSKMYRNSDWKCLFKRKLYGFSLSTLFSKTHNQHPLVLVIKTTENEIIGVFIPCELVMTDKYYGNGEVFIFRFQPEFEIFRWDLRKPTCNRYFIYSSLESIYFGASNEEGEGSALYIDNSINHGFSEACDTYCSPQLTSQKKFHIEELEIWGIGFNPEF</sequence>
<dbReference type="SMART" id="SM00584">
    <property type="entry name" value="TLDc"/>
    <property type="match status" value="1"/>
</dbReference>
<comment type="caution">
    <text evidence="8">The sequence shown here is derived from an EMBL/GenBank/DDBJ whole genome shotgun (WGS) entry which is preliminary data.</text>
</comment>
<dbReference type="Pfam" id="PF01476">
    <property type="entry name" value="LysM"/>
    <property type="match status" value="1"/>
</dbReference>
<dbReference type="SUPFAM" id="SSF54106">
    <property type="entry name" value="LysM domain"/>
    <property type="match status" value="1"/>
</dbReference>
<evidence type="ECO:0000256" key="1">
    <source>
        <dbReference type="ARBA" id="ARBA00004173"/>
    </source>
</evidence>
<dbReference type="PANTHER" id="PTHR23354:SF62">
    <property type="entry name" value="MUSTARD, ISOFORM V"/>
    <property type="match status" value="1"/>
</dbReference>
<name>A0ABR2KJH7_9EUKA</name>
<evidence type="ECO:0000256" key="4">
    <source>
        <dbReference type="ARBA" id="ARBA00040604"/>
    </source>
</evidence>
<dbReference type="EMBL" id="JAPFFF010000004">
    <property type="protein sequence ID" value="KAK8891214.1"/>
    <property type="molecule type" value="Genomic_DNA"/>
</dbReference>
<dbReference type="PROSITE" id="PS51886">
    <property type="entry name" value="TLDC"/>
    <property type="match status" value="1"/>
</dbReference>